<dbReference type="GO" id="GO:0004497">
    <property type="term" value="F:monooxygenase activity"/>
    <property type="evidence" value="ECO:0007669"/>
    <property type="project" value="UniProtKB-KW"/>
</dbReference>
<comment type="cofactor">
    <cofactor evidence="1">
        <name>Cu(2+)</name>
        <dbReference type="ChEBI" id="CHEBI:29036"/>
    </cofactor>
</comment>
<dbReference type="InterPro" id="IPR005103">
    <property type="entry name" value="AA9_LPMO"/>
</dbReference>
<evidence type="ECO:0000313" key="19">
    <source>
        <dbReference type="Proteomes" id="UP000275385"/>
    </source>
</evidence>
<evidence type="ECO:0000256" key="5">
    <source>
        <dbReference type="ARBA" id="ARBA00022729"/>
    </source>
</evidence>
<keyword evidence="9" id="KW-0503">Monooxygenase</keyword>
<comment type="caution">
    <text evidence="18">The sequence shown here is derived from an EMBL/GenBank/DDBJ whole genome shotgun (WGS) entry which is preliminary data.</text>
</comment>
<dbReference type="GO" id="GO:0030245">
    <property type="term" value="P:cellulose catabolic process"/>
    <property type="evidence" value="ECO:0007669"/>
    <property type="project" value="UniProtKB-KW"/>
</dbReference>
<dbReference type="CDD" id="cd21175">
    <property type="entry name" value="LPMO_AA9"/>
    <property type="match status" value="1"/>
</dbReference>
<evidence type="ECO:0000256" key="3">
    <source>
        <dbReference type="ARBA" id="ARBA00022525"/>
    </source>
</evidence>
<evidence type="ECO:0000256" key="15">
    <source>
        <dbReference type="ARBA" id="ARBA00047174"/>
    </source>
</evidence>
<comment type="similarity">
    <text evidence="13">Belongs to the polysaccharide monooxygenase AA9 family.</text>
</comment>
<evidence type="ECO:0000256" key="6">
    <source>
        <dbReference type="ARBA" id="ARBA00023001"/>
    </source>
</evidence>
<sequence length="233" mass="24295">MKFSQAIILVQVAAVQAHYTFPKSVLNGVTSAEWANIRTTENHYSHGPVQDVTSAEMTCYELNPGSPAPQIASVAAGSAFTFTVDSSIGHPGPLQFYMAKAPSGKTAATFDGKGAVWFKIYQDGPSGLGTSSITWPSAGKTQVSVTIPKCIANGDYLLRVEHIALHSASSVGGAQLYIACAQLTVTGGTGTLKTGSLVSFPGAYKATDPGILFQLYYPVPTSYVNPGPAPVTC</sequence>
<proteinExistence type="inferred from homology"/>
<keyword evidence="4" id="KW-0479">Metal-binding</keyword>
<keyword evidence="8" id="KW-0186">Copper</keyword>
<evidence type="ECO:0000313" key="18">
    <source>
        <dbReference type="EMBL" id="RKU40409.1"/>
    </source>
</evidence>
<evidence type="ECO:0000256" key="16">
    <source>
        <dbReference type="SAM" id="SignalP"/>
    </source>
</evidence>
<dbReference type="Gene3D" id="2.70.50.70">
    <property type="match status" value="1"/>
</dbReference>
<comment type="catalytic activity">
    <reaction evidence="14">
        <text>[(1-&gt;4)-beta-D-glucosyl]n+m + reduced acceptor + O2 = 4-dehydro-beta-D-glucosyl-[(1-&gt;4)-beta-D-glucosyl]n-1 + [(1-&gt;4)-beta-D-glucosyl]m + acceptor + H2O.</text>
        <dbReference type="EC" id="1.14.99.56"/>
    </reaction>
</comment>
<evidence type="ECO:0000256" key="13">
    <source>
        <dbReference type="ARBA" id="ARBA00044502"/>
    </source>
</evidence>
<accession>A0A420XXZ0</accession>
<evidence type="ECO:0000256" key="9">
    <source>
        <dbReference type="ARBA" id="ARBA00023033"/>
    </source>
</evidence>
<protein>
    <recommendedName>
        <fullName evidence="15">lytic cellulose monooxygenase (C4-dehydrogenating)</fullName>
        <ecNumber evidence="15">1.14.99.56</ecNumber>
    </recommendedName>
</protein>
<dbReference type="EMBL" id="QVQW01000105">
    <property type="protein sequence ID" value="RKU40409.1"/>
    <property type="molecule type" value="Genomic_DNA"/>
</dbReference>
<keyword evidence="12" id="KW-0624">Polysaccharide degradation</keyword>
<feature type="signal peptide" evidence="16">
    <location>
        <begin position="1"/>
        <end position="17"/>
    </location>
</feature>
<keyword evidence="10" id="KW-1015">Disulfide bond</keyword>
<evidence type="ECO:0000256" key="8">
    <source>
        <dbReference type="ARBA" id="ARBA00023008"/>
    </source>
</evidence>
<keyword evidence="3" id="KW-0964">Secreted</keyword>
<dbReference type="PANTHER" id="PTHR33353">
    <property type="entry name" value="PUTATIVE (AFU_ORTHOLOGUE AFUA_1G12560)-RELATED"/>
    <property type="match status" value="1"/>
</dbReference>
<dbReference type="EC" id="1.14.99.56" evidence="15"/>
<keyword evidence="5 16" id="KW-0732">Signal</keyword>
<comment type="subcellular location">
    <subcellularLocation>
        <location evidence="2">Secreted</location>
    </subcellularLocation>
</comment>
<name>A0A420XXZ0_9PEZI</name>
<feature type="domain" description="Auxiliary Activity family 9 catalytic" evidence="17">
    <location>
        <begin position="18"/>
        <end position="223"/>
    </location>
</feature>
<dbReference type="GO" id="GO:0005576">
    <property type="term" value="C:extracellular region"/>
    <property type="evidence" value="ECO:0007669"/>
    <property type="project" value="UniProtKB-SubCell"/>
</dbReference>
<keyword evidence="11" id="KW-0119">Carbohydrate metabolism</keyword>
<reference evidence="18 19" key="1">
    <citation type="submission" date="2018-08" db="EMBL/GenBank/DDBJ databases">
        <title>Draft genome of the lignicolous fungus Coniochaeta pulveracea.</title>
        <authorList>
            <person name="Borstlap C.J."/>
            <person name="De Witt R.N."/>
            <person name="Botha A."/>
            <person name="Volschenk H."/>
        </authorList>
    </citation>
    <scope>NUCLEOTIDE SEQUENCE [LARGE SCALE GENOMIC DNA]</scope>
    <source>
        <strain evidence="18 19">CAB683</strain>
    </source>
</reference>
<evidence type="ECO:0000256" key="7">
    <source>
        <dbReference type="ARBA" id="ARBA00023002"/>
    </source>
</evidence>
<dbReference type="OrthoDB" id="4849160at2759"/>
<evidence type="ECO:0000256" key="11">
    <source>
        <dbReference type="ARBA" id="ARBA00023277"/>
    </source>
</evidence>
<keyword evidence="6" id="KW-0136">Cellulose degradation</keyword>
<evidence type="ECO:0000256" key="4">
    <source>
        <dbReference type="ARBA" id="ARBA00022723"/>
    </source>
</evidence>
<keyword evidence="7" id="KW-0560">Oxidoreductase</keyword>
<dbReference type="InterPro" id="IPR049892">
    <property type="entry name" value="AA9"/>
</dbReference>
<dbReference type="Proteomes" id="UP000275385">
    <property type="component" value="Unassembled WGS sequence"/>
</dbReference>
<evidence type="ECO:0000256" key="2">
    <source>
        <dbReference type="ARBA" id="ARBA00004613"/>
    </source>
</evidence>
<evidence type="ECO:0000256" key="1">
    <source>
        <dbReference type="ARBA" id="ARBA00001973"/>
    </source>
</evidence>
<dbReference type="AlphaFoldDB" id="A0A420XXZ0"/>
<feature type="chain" id="PRO_5019301235" description="lytic cellulose monooxygenase (C4-dehydrogenating)" evidence="16">
    <location>
        <begin position="18"/>
        <end position="233"/>
    </location>
</feature>
<gene>
    <name evidence="18" type="ORF">DL546_000913</name>
</gene>
<evidence type="ECO:0000256" key="14">
    <source>
        <dbReference type="ARBA" id="ARBA00045077"/>
    </source>
</evidence>
<evidence type="ECO:0000256" key="12">
    <source>
        <dbReference type="ARBA" id="ARBA00023326"/>
    </source>
</evidence>
<dbReference type="Pfam" id="PF03443">
    <property type="entry name" value="AA9"/>
    <property type="match status" value="1"/>
</dbReference>
<evidence type="ECO:0000256" key="10">
    <source>
        <dbReference type="ARBA" id="ARBA00023157"/>
    </source>
</evidence>
<evidence type="ECO:0000259" key="17">
    <source>
        <dbReference type="Pfam" id="PF03443"/>
    </source>
</evidence>
<organism evidence="18 19">
    <name type="scientific">Coniochaeta pulveracea</name>
    <dbReference type="NCBI Taxonomy" id="177199"/>
    <lineage>
        <taxon>Eukaryota</taxon>
        <taxon>Fungi</taxon>
        <taxon>Dikarya</taxon>
        <taxon>Ascomycota</taxon>
        <taxon>Pezizomycotina</taxon>
        <taxon>Sordariomycetes</taxon>
        <taxon>Sordariomycetidae</taxon>
        <taxon>Coniochaetales</taxon>
        <taxon>Coniochaetaceae</taxon>
        <taxon>Coniochaeta</taxon>
    </lineage>
</organism>
<keyword evidence="19" id="KW-1185">Reference proteome</keyword>
<dbReference type="STRING" id="177199.A0A420XXZ0"/>
<dbReference type="PANTHER" id="PTHR33353:SF10">
    <property type="entry name" value="ENDO-BETA-1,4-GLUCANASE D"/>
    <property type="match status" value="1"/>
</dbReference>
<dbReference type="GO" id="GO:0046872">
    <property type="term" value="F:metal ion binding"/>
    <property type="evidence" value="ECO:0007669"/>
    <property type="project" value="UniProtKB-KW"/>
</dbReference>